<dbReference type="EMBL" id="JN172927">
    <property type="protein sequence ID" value="AFP55467.1"/>
    <property type="molecule type" value="Genomic_DNA"/>
</dbReference>
<accession>J7G0I0</accession>
<reference evidence="3 4" key="2">
    <citation type="submission" date="2018-09" db="EMBL/GenBank/DDBJ databases">
        <title>Genomic Encyclopedia of Archaeal and Bacterial Type Strains, Phase II (KMG-II): from individual species to whole genera.</title>
        <authorList>
            <person name="Goeker M."/>
        </authorList>
    </citation>
    <scope>NUCLEOTIDE SEQUENCE [LARGE SCALE GENOMIC DNA]</scope>
    <source>
        <strain evidence="3 4">DSM 11458</strain>
    </source>
</reference>
<geneLocation type="plasmid" evidence="2">
    <name>pSD118</name>
</geneLocation>
<proteinExistence type="predicted"/>
<evidence type="ECO:0000313" key="2">
    <source>
        <dbReference type="EMBL" id="AFP55467.1"/>
    </source>
</evidence>
<protein>
    <submittedName>
        <fullName evidence="3">Nucleotide-diphospho-sugar transferase</fullName>
    </submittedName>
</protein>
<keyword evidence="3" id="KW-0808">Transferase</keyword>
<evidence type="ECO:0000313" key="4">
    <source>
        <dbReference type="Proteomes" id="UP000284407"/>
    </source>
</evidence>
<evidence type="ECO:0000313" key="3">
    <source>
        <dbReference type="EMBL" id="RKE92088.1"/>
    </source>
</evidence>
<evidence type="ECO:0000259" key="1">
    <source>
        <dbReference type="Pfam" id="PF03407"/>
    </source>
</evidence>
<dbReference type="InterPro" id="IPR005069">
    <property type="entry name" value="Nucl-diP-sugar_transferase"/>
</dbReference>
<dbReference type="EMBL" id="RAQK01000003">
    <property type="protein sequence ID" value="RKE92088.1"/>
    <property type="molecule type" value="Genomic_DNA"/>
</dbReference>
<dbReference type="GO" id="GO:0016740">
    <property type="term" value="F:transferase activity"/>
    <property type="evidence" value="ECO:0007669"/>
    <property type="project" value="UniProtKB-KW"/>
</dbReference>
<reference evidence="2" key="1">
    <citation type="journal article" date="2012" name="Environ. Microbiol.">
        <title>Think pink: photosynthesis, plasmids and the Roseobacter clade.</title>
        <authorList>
            <person name="Petersen J."/>
            <person name="Brinkmann H."/>
            <person name="Bunk B."/>
            <person name="Michael V."/>
            <person name="Pauker O."/>
            <person name="Pradella S."/>
        </authorList>
    </citation>
    <scope>NUCLEOTIDE SEQUENCE</scope>
    <source>
        <strain evidence="2">DSM 11458</strain>
        <plasmid evidence="2">pSD118</plasmid>
    </source>
</reference>
<feature type="domain" description="Nucleotide-diphospho-sugar transferase" evidence="1">
    <location>
        <begin position="296"/>
        <end position="441"/>
    </location>
</feature>
<sequence length="508" mass="57443">MTDATHNTLREQANDPKLTPAERESLILSNIDSLQAFPNQRIWEVICSLIQKQRVSESLELICHPSNKLMVQARINGLINQYGRHLTETTDVQAMRTAIHENIINNRNITHFTEKVLTVCLTQGWLEDALAYTDLAVSSTNVKKNPFLLDYYTHIQELLRMTIAEVPIEEINSCLRRTLKTLIEGDKEAEFVKAANLLTAMHYAKNPQEVREIKVLILQLVELYETFKETPKLTIATNFDVPQGEVLLHHDTDFADGMKAAIRTAGAKQVTLVFCSGAYLEYFKVFWAHNKSFLGQVVVVSLDDDAKRWFEGGNLDVIHVNESIYNGASDFGFYLWRKRFEAVNAIIECGVNVCLCGIDSLFYKGAITHFESLPYDIIAGKGPGLPFSAVKSHAALNCDLLFFRASDSVLSLMKEVLDYCGIYLQDQSSLNIIAARNGKPKDGMEHEGVHYVFYTTKHNVTLACATQNFMVRQRAKYDLLKDTGSLWVFQPSDKNEILLMAEQGETNR</sequence>
<name>J7G0I0_9RHOB</name>
<dbReference type="RefSeq" id="WP_015063261.1">
    <property type="nucleotide sequence ID" value="NC_019364.1"/>
</dbReference>
<dbReference type="Pfam" id="PF03407">
    <property type="entry name" value="Nucleotid_trans"/>
    <property type="match status" value="1"/>
</dbReference>
<keyword evidence="2" id="KW-0614">Plasmid</keyword>
<keyword evidence="4" id="KW-1185">Reference proteome</keyword>
<dbReference type="AlphaFoldDB" id="J7G0I0"/>
<gene>
    <name evidence="3" type="ORF">C8N30_3845</name>
    <name evidence="2" type="ORF">pSD118_065</name>
</gene>
<dbReference type="Proteomes" id="UP000284407">
    <property type="component" value="Unassembled WGS sequence"/>
</dbReference>
<organism evidence="2">
    <name type="scientific">Sulfitobacter guttiformis</name>
    <dbReference type="NCBI Taxonomy" id="74349"/>
    <lineage>
        <taxon>Bacteria</taxon>
        <taxon>Pseudomonadati</taxon>
        <taxon>Pseudomonadota</taxon>
        <taxon>Alphaproteobacteria</taxon>
        <taxon>Rhodobacterales</taxon>
        <taxon>Roseobacteraceae</taxon>
        <taxon>Sulfitobacter</taxon>
    </lineage>
</organism>